<dbReference type="AlphaFoldDB" id="A0A6G1HGD4"/>
<evidence type="ECO:0000313" key="2">
    <source>
        <dbReference type="EMBL" id="KAF1991998.1"/>
    </source>
</evidence>
<dbReference type="Proteomes" id="UP000800041">
    <property type="component" value="Unassembled WGS sequence"/>
</dbReference>
<dbReference type="InterPro" id="IPR001611">
    <property type="entry name" value="Leu-rich_rpt"/>
</dbReference>
<dbReference type="OrthoDB" id="9876299at2759"/>
<feature type="region of interest" description="Disordered" evidence="1">
    <location>
        <begin position="1"/>
        <end position="50"/>
    </location>
</feature>
<dbReference type="SUPFAM" id="SSF52047">
    <property type="entry name" value="RNI-like"/>
    <property type="match status" value="1"/>
</dbReference>
<dbReference type="Gene3D" id="3.80.10.10">
    <property type="entry name" value="Ribonuclease Inhibitor"/>
    <property type="match status" value="1"/>
</dbReference>
<dbReference type="EMBL" id="ML977138">
    <property type="protein sequence ID" value="KAF1991998.1"/>
    <property type="molecule type" value="Genomic_DNA"/>
</dbReference>
<reference evidence="2" key="1">
    <citation type="journal article" date="2020" name="Stud. Mycol.">
        <title>101 Dothideomycetes genomes: a test case for predicting lifestyles and emergence of pathogens.</title>
        <authorList>
            <person name="Haridas S."/>
            <person name="Albert R."/>
            <person name="Binder M."/>
            <person name="Bloem J."/>
            <person name="Labutti K."/>
            <person name="Salamov A."/>
            <person name="Andreopoulos B."/>
            <person name="Baker S."/>
            <person name="Barry K."/>
            <person name="Bills G."/>
            <person name="Bluhm B."/>
            <person name="Cannon C."/>
            <person name="Castanera R."/>
            <person name="Culley D."/>
            <person name="Daum C."/>
            <person name="Ezra D."/>
            <person name="Gonzalez J."/>
            <person name="Henrissat B."/>
            <person name="Kuo A."/>
            <person name="Liang C."/>
            <person name="Lipzen A."/>
            <person name="Lutzoni F."/>
            <person name="Magnuson J."/>
            <person name="Mondo S."/>
            <person name="Nolan M."/>
            <person name="Ohm R."/>
            <person name="Pangilinan J."/>
            <person name="Park H.-J."/>
            <person name="Ramirez L."/>
            <person name="Alfaro M."/>
            <person name="Sun H."/>
            <person name="Tritt A."/>
            <person name="Yoshinaga Y."/>
            <person name="Zwiers L.-H."/>
            <person name="Turgeon B."/>
            <person name="Goodwin S."/>
            <person name="Spatafora J."/>
            <person name="Crous P."/>
            <person name="Grigoriev I."/>
        </authorList>
    </citation>
    <scope>NUCLEOTIDE SEQUENCE</scope>
    <source>
        <strain evidence="2">CBS 113979</strain>
    </source>
</reference>
<dbReference type="InterPro" id="IPR032675">
    <property type="entry name" value="LRR_dom_sf"/>
</dbReference>
<organism evidence="2 3">
    <name type="scientific">Aulographum hederae CBS 113979</name>
    <dbReference type="NCBI Taxonomy" id="1176131"/>
    <lineage>
        <taxon>Eukaryota</taxon>
        <taxon>Fungi</taxon>
        <taxon>Dikarya</taxon>
        <taxon>Ascomycota</taxon>
        <taxon>Pezizomycotina</taxon>
        <taxon>Dothideomycetes</taxon>
        <taxon>Pleosporomycetidae</taxon>
        <taxon>Aulographales</taxon>
        <taxon>Aulographaceae</taxon>
    </lineage>
</organism>
<evidence type="ECO:0008006" key="4">
    <source>
        <dbReference type="Google" id="ProtNLM"/>
    </source>
</evidence>
<feature type="compositionally biased region" description="Basic and acidic residues" evidence="1">
    <location>
        <begin position="10"/>
        <end position="24"/>
    </location>
</feature>
<gene>
    <name evidence="2" type="ORF">K402DRAFT_459205</name>
</gene>
<keyword evidence="3" id="KW-1185">Reference proteome</keyword>
<feature type="region of interest" description="Disordered" evidence="1">
    <location>
        <begin position="352"/>
        <end position="378"/>
    </location>
</feature>
<sequence length="627" mass="70351">MRGNKSYVGRKTEGPKLGEIIARDLRKRATSSPRQSSASSPTPSREPDSIDLILTSKKLTDDGLRLVVDALREVLSPRRDDSYNGMLEYLDLSGNELTTSSLRILAEIIELSKYSLIDLDISGNFIQVKTEDEARDWDVFLTSFQNCFVLRRLDLSSNDLSGSRAFEILARAYSRQTPVDPTQLERLDDPDLLKESITDPELMHVSSRARAVSNADENKPVAIDAPMDNLFQGALLKRRQGLRAVPYIILMFTKMDDGGALWYSYILTQHYFPQHLLSPLKRGVAANLLHEYDTTTNCFGLVHLPNNDVEPSETGKRLLAQAETVRQELLVVDASSEESYVEINAMSSSKRRDSIDVSRAHRPRRKSTASKGSDRSSVFIAENASPNVQQLESLRKKIQRHIIEQRGIGDAALWTDALKTLIWTRKTQLIWPSSVLDEGKSTKYASKIEIRSAPPGEPILSITDVSNVRQHPEVVDHTDSRKYPGKIREQETVATPTRRIGASTGIEPFPRLEVPKSHGNQAVSLLTQYMLNAQKKAEPSTPLGASIAMSFVPDLVGHLPESIWHRIYCYACDMDPVLSEAQTNAVFAYARSRETLALERDWVHKGMSVQMWTVLERMGCLAYDVRS</sequence>
<name>A0A6G1HGD4_9PEZI</name>
<evidence type="ECO:0000256" key="1">
    <source>
        <dbReference type="SAM" id="MobiDB-lite"/>
    </source>
</evidence>
<accession>A0A6G1HGD4</accession>
<proteinExistence type="predicted"/>
<protein>
    <recommendedName>
        <fullName evidence="4">Leucine rich repeat protein</fullName>
    </recommendedName>
</protein>
<evidence type="ECO:0000313" key="3">
    <source>
        <dbReference type="Proteomes" id="UP000800041"/>
    </source>
</evidence>
<dbReference type="Pfam" id="PF00560">
    <property type="entry name" value="LRR_1"/>
    <property type="match status" value="1"/>
</dbReference>
<feature type="compositionally biased region" description="Low complexity" evidence="1">
    <location>
        <begin position="30"/>
        <end position="43"/>
    </location>
</feature>